<dbReference type="SUPFAM" id="SSF51445">
    <property type="entry name" value="(Trans)glycosidases"/>
    <property type="match status" value="1"/>
</dbReference>
<evidence type="ECO:0000256" key="2">
    <source>
        <dbReference type="ARBA" id="ARBA00022801"/>
    </source>
</evidence>
<evidence type="ECO:0000313" key="6">
    <source>
        <dbReference type="Proteomes" id="UP001603978"/>
    </source>
</evidence>
<dbReference type="Gene3D" id="3.20.20.80">
    <property type="entry name" value="Glycosidases"/>
    <property type="match status" value="1"/>
</dbReference>
<dbReference type="Proteomes" id="UP001603978">
    <property type="component" value="Unassembled WGS sequence"/>
</dbReference>
<accession>A0ABW7ASV8</accession>
<dbReference type="SMART" id="SM00641">
    <property type="entry name" value="Glyco_25"/>
    <property type="match status" value="1"/>
</dbReference>
<reference evidence="5 6" key="1">
    <citation type="submission" date="2024-10" db="EMBL/GenBank/DDBJ databases">
        <authorList>
            <person name="Topkara A.R."/>
            <person name="Saygin H."/>
        </authorList>
    </citation>
    <scope>NUCLEOTIDE SEQUENCE [LARGE SCALE GENOMIC DNA]</scope>
    <source>
        <strain evidence="5 6">M3C6</strain>
    </source>
</reference>
<feature type="signal peptide" evidence="4">
    <location>
        <begin position="1"/>
        <end position="49"/>
    </location>
</feature>
<feature type="chain" id="PRO_5045577228" evidence="4">
    <location>
        <begin position="50"/>
        <end position="242"/>
    </location>
</feature>
<gene>
    <name evidence="5" type="ORF">ACFLIM_45725</name>
</gene>
<dbReference type="InterPro" id="IPR017853">
    <property type="entry name" value="GH"/>
</dbReference>
<keyword evidence="3" id="KW-0326">Glycosidase</keyword>
<organism evidence="5 6">
    <name type="scientific">Nonomuraea marmarensis</name>
    <dbReference type="NCBI Taxonomy" id="3351344"/>
    <lineage>
        <taxon>Bacteria</taxon>
        <taxon>Bacillati</taxon>
        <taxon>Actinomycetota</taxon>
        <taxon>Actinomycetes</taxon>
        <taxon>Streptosporangiales</taxon>
        <taxon>Streptosporangiaceae</taxon>
        <taxon>Nonomuraea</taxon>
    </lineage>
</organism>
<keyword evidence="6" id="KW-1185">Reference proteome</keyword>
<evidence type="ECO:0000256" key="1">
    <source>
        <dbReference type="ARBA" id="ARBA00010646"/>
    </source>
</evidence>
<protein>
    <submittedName>
        <fullName evidence="5">Glycoside hydrolase family 25 protein</fullName>
    </submittedName>
</protein>
<dbReference type="Pfam" id="PF01183">
    <property type="entry name" value="Glyco_hydro_25"/>
    <property type="match status" value="1"/>
</dbReference>
<name>A0ABW7ASV8_9ACTN</name>
<sequence>MAKHRTLRVPKINTSFVGETRPLRKVAATVSLALAAALAGAGLAGPAQADGFIEGRDMSHYESSYDWAGSGAQFGIVKATEGTDIIDSSFARHWAEIGKLPMVRGAYHFGRPSNDPVAEADFFLSVVNKQPAKAGDLLVLDLETTDGQSPARVNAWAKTWLQRVKSKTGVTPLFYANSNFAEKYGQGLGEYPLWVANYNEAKGTVTPPSPWKKWIIHQYTDDPVDQNVSSLHQDQLRALGRR</sequence>
<dbReference type="PANTHER" id="PTHR34135">
    <property type="entry name" value="LYSOZYME"/>
    <property type="match status" value="1"/>
</dbReference>
<evidence type="ECO:0000313" key="5">
    <source>
        <dbReference type="EMBL" id="MFG1710491.1"/>
    </source>
</evidence>
<dbReference type="EMBL" id="JBICRM010000050">
    <property type="protein sequence ID" value="MFG1710491.1"/>
    <property type="molecule type" value="Genomic_DNA"/>
</dbReference>
<dbReference type="RefSeq" id="WP_393176319.1">
    <property type="nucleotide sequence ID" value="NZ_JBICRM010000050.1"/>
</dbReference>
<evidence type="ECO:0000256" key="3">
    <source>
        <dbReference type="ARBA" id="ARBA00023295"/>
    </source>
</evidence>
<keyword evidence="4" id="KW-0732">Signal</keyword>
<keyword evidence="2 5" id="KW-0378">Hydrolase</keyword>
<proteinExistence type="inferred from homology"/>
<dbReference type="GO" id="GO:0016787">
    <property type="term" value="F:hydrolase activity"/>
    <property type="evidence" value="ECO:0007669"/>
    <property type="project" value="UniProtKB-KW"/>
</dbReference>
<dbReference type="PANTHER" id="PTHR34135:SF2">
    <property type="entry name" value="LYSOZYME"/>
    <property type="match status" value="1"/>
</dbReference>
<dbReference type="PROSITE" id="PS51904">
    <property type="entry name" value="GLYCOSYL_HYDROL_F25_2"/>
    <property type="match status" value="1"/>
</dbReference>
<dbReference type="InterPro" id="IPR002053">
    <property type="entry name" value="Glyco_hydro_25"/>
</dbReference>
<comment type="caution">
    <text evidence="5">The sequence shown here is derived from an EMBL/GenBank/DDBJ whole genome shotgun (WGS) entry which is preliminary data.</text>
</comment>
<dbReference type="InterPro" id="IPR018077">
    <property type="entry name" value="Glyco_hydro_fam25_subgr"/>
</dbReference>
<comment type="similarity">
    <text evidence="1">Belongs to the glycosyl hydrolase 25 family.</text>
</comment>
<evidence type="ECO:0000256" key="4">
    <source>
        <dbReference type="SAM" id="SignalP"/>
    </source>
</evidence>